<dbReference type="SMART" id="SM00855">
    <property type="entry name" value="PGAM"/>
    <property type="match status" value="1"/>
</dbReference>
<sequence length="201" mass="22785">MISILYLVRHGETEWNHIGKIQGHMNIPLNEIGRHQAKQLANALVNSGISKIYSSDLQRAYETASIIAKELNIQEVIKCPLLRERSFGSFEGMELKQLLAEIPDYETNWDIVDNSIIESLEALRKRSVSRIMDIVTETEGEKILIVSHGAFINAFLYDITNGQQGPGITEIPNTSYSILLYDNESGWKIQFLNNNAHLSQR</sequence>
<dbReference type="Gene3D" id="3.40.50.1240">
    <property type="entry name" value="Phosphoglycerate mutase-like"/>
    <property type="match status" value="1"/>
</dbReference>
<dbReference type="Proteomes" id="UP001342826">
    <property type="component" value="Unassembled WGS sequence"/>
</dbReference>
<dbReference type="GO" id="GO:0016787">
    <property type="term" value="F:hydrolase activity"/>
    <property type="evidence" value="ECO:0007669"/>
    <property type="project" value="UniProtKB-KW"/>
</dbReference>
<dbReference type="PROSITE" id="PS00175">
    <property type="entry name" value="PG_MUTASE"/>
    <property type="match status" value="1"/>
</dbReference>
<dbReference type="InterPro" id="IPR001345">
    <property type="entry name" value="PG/BPGM_mutase_AS"/>
</dbReference>
<keyword evidence="1" id="KW-0324">Glycolysis</keyword>
<keyword evidence="4" id="KW-1185">Reference proteome</keyword>
<protein>
    <submittedName>
        <fullName evidence="3">Histidine phosphatase family protein</fullName>
        <ecNumber evidence="3">3.1.3.-</ecNumber>
    </submittedName>
</protein>
<dbReference type="InterPro" id="IPR013078">
    <property type="entry name" value="His_Pase_superF_clade-1"/>
</dbReference>
<dbReference type="Pfam" id="PF00300">
    <property type="entry name" value="His_Phos_1"/>
    <property type="match status" value="1"/>
</dbReference>
<evidence type="ECO:0000256" key="2">
    <source>
        <dbReference type="ARBA" id="ARBA00023235"/>
    </source>
</evidence>
<dbReference type="PANTHER" id="PTHR48100">
    <property type="entry name" value="BROAD-SPECIFICITY PHOSPHATASE YOR283W-RELATED"/>
    <property type="match status" value="1"/>
</dbReference>
<comment type="caution">
    <text evidence="3">The sequence shown here is derived from an EMBL/GenBank/DDBJ whole genome shotgun (WGS) entry which is preliminary data.</text>
</comment>
<name>A0ABU6P2K6_9BACI</name>
<dbReference type="GeneID" id="301141058"/>
<dbReference type="CDD" id="cd07067">
    <property type="entry name" value="HP_PGM_like"/>
    <property type="match status" value="1"/>
</dbReference>
<dbReference type="EC" id="3.1.3.-" evidence="3"/>
<keyword evidence="2" id="KW-0413">Isomerase</keyword>
<evidence type="ECO:0000313" key="4">
    <source>
        <dbReference type="Proteomes" id="UP001342826"/>
    </source>
</evidence>
<dbReference type="InterPro" id="IPR029033">
    <property type="entry name" value="His_PPase_superfam"/>
</dbReference>
<dbReference type="InterPro" id="IPR050275">
    <property type="entry name" value="PGM_Phosphatase"/>
</dbReference>
<dbReference type="SUPFAM" id="SSF53254">
    <property type="entry name" value="Phosphoglycerate mutase-like"/>
    <property type="match status" value="1"/>
</dbReference>
<evidence type="ECO:0000256" key="1">
    <source>
        <dbReference type="ARBA" id="ARBA00023152"/>
    </source>
</evidence>
<accession>A0ABU6P2K6</accession>
<dbReference type="PANTHER" id="PTHR48100:SF1">
    <property type="entry name" value="HISTIDINE PHOSPHATASE FAMILY PROTEIN-RELATED"/>
    <property type="match status" value="1"/>
</dbReference>
<dbReference type="RefSeq" id="WP_066229163.1">
    <property type="nucleotide sequence ID" value="NZ_JARTFQ010000002.1"/>
</dbReference>
<proteinExistence type="predicted"/>
<evidence type="ECO:0000313" key="3">
    <source>
        <dbReference type="EMBL" id="MED4403516.1"/>
    </source>
</evidence>
<keyword evidence="3" id="KW-0378">Hydrolase</keyword>
<dbReference type="EMBL" id="JARTFS010000017">
    <property type="protein sequence ID" value="MED4403516.1"/>
    <property type="molecule type" value="Genomic_DNA"/>
</dbReference>
<reference evidence="3 4" key="1">
    <citation type="submission" date="2023-03" db="EMBL/GenBank/DDBJ databases">
        <title>Bacillus Genome Sequencing.</title>
        <authorList>
            <person name="Dunlap C."/>
        </authorList>
    </citation>
    <scope>NUCLEOTIDE SEQUENCE [LARGE SCALE GENOMIC DNA]</scope>
    <source>
        <strain evidence="3 4">NRS-1717</strain>
    </source>
</reference>
<organism evidence="3 4">
    <name type="scientific">Metabacillus fastidiosus</name>
    <dbReference type="NCBI Taxonomy" id="1458"/>
    <lineage>
        <taxon>Bacteria</taxon>
        <taxon>Bacillati</taxon>
        <taxon>Bacillota</taxon>
        <taxon>Bacilli</taxon>
        <taxon>Bacillales</taxon>
        <taxon>Bacillaceae</taxon>
        <taxon>Metabacillus</taxon>
    </lineage>
</organism>
<gene>
    <name evidence="3" type="ORF">P9271_19595</name>
</gene>